<dbReference type="Proteomes" id="UP001589774">
    <property type="component" value="Unassembled WGS sequence"/>
</dbReference>
<protein>
    <submittedName>
        <fullName evidence="1">Uncharacterized protein</fullName>
    </submittedName>
</protein>
<organism evidence="1 2">
    <name type="scientific">Olivibacter oleidegradans</name>
    <dbReference type="NCBI Taxonomy" id="760123"/>
    <lineage>
        <taxon>Bacteria</taxon>
        <taxon>Pseudomonadati</taxon>
        <taxon>Bacteroidota</taxon>
        <taxon>Sphingobacteriia</taxon>
        <taxon>Sphingobacteriales</taxon>
        <taxon>Sphingobacteriaceae</taxon>
        <taxon>Olivibacter</taxon>
    </lineage>
</organism>
<name>A0ABV6HSR3_9SPHI</name>
<evidence type="ECO:0000313" key="2">
    <source>
        <dbReference type="Proteomes" id="UP001589774"/>
    </source>
</evidence>
<gene>
    <name evidence="1" type="ORF">ACFFI0_25915</name>
</gene>
<dbReference type="RefSeq" id="WP_130857146.1">
    <property type="nucleotide sequence ID" value="NZ_JBHLWO010000007.1"/>
</dbReference>
<proteinExistence type="predicted"/>
<evidence type="ECO:0000313" key="1">
    <source>
        <dbReference type="EMBL" id="MFC0321776.1"/>
    </source>
</evidence>
<dbReference type="EMBL" id="JBHLWO010000007">
    <property type="protein sequence ID" value="MFC0321776.1"/>
    <property type="molecule type" value="Genomic_DNA"/>
</dbReference>
<reference evidence="1 2" key="1">
    <citation type="submission" date="2024-09" db="EMBL/GenBank/DDBJ databases">
        <authorList>
            <person name="Sun Q."/>
            <person name="Mori K."/>
        </authorList>
    </citation>
    <scope>NUCLEOTIDE SEQUENCE [LARGE SCALE GENOMIC DNA]</scope>
    <source>
        <strain evidence="1 2">CCM 7765</strain>
    </source>
</reference>
<keyword evidence="2" id="KW-1185">Reference proteome</keyword>
<accession>A0ABV6HSR3</accession>
<sequence length="269" mass="31574">MNFFNLYKKNKSSTTNTNTANDVDADTSLVQRLQTFLGKLYQRAEEMHSEIQVSGQRIADADKDPFKRSFLQFKAGMIAQFTAIIQKGSNTYQEEVIPKVSTMELVKISQIFNDWHVGVLNMMTSAFDQISERDLEKEYADIMKTYTHYKDHFHCKQCGGKLEISTFYFTATYIACPYCRTQNTFDPGTQVRLVEHLARPLAELRCNELYERYQEHRRAFGTDSAKEKYQLYLQALIDEMNRILPGLTAQHQNFYDRLLSDYERFEQFR</sequence>
<comment type="caution">
    <text evidence="1">The sequence shown here is derived from an EMBL/GenBank/DDBJ whole genome shotgun (WGS) entry which is preliminary data.</text>
</comment>